<evidence type="ECO:0000259" key="1">
    <source>
        <dbReference type="Pfam" id="PF02915"/>
    </source>
</evidence>
<dbReference type="EMBL" id="CP130318">
    <property type="protein sequence ID" value="WNQ12478.1"/>
    <property type="molecule type" value="Genomic_DNA"/>
</dbReference>
<dbReference type="Proteomes" id="UP001305702">
    <property type="component" value="Chromosome"/>
</dbReference>
<proteinExistence type="predicted"/>
<evidence type="ECO:0000313" key="3">
    <source>
        <dbReference type="Proteomes" id="UP001305702"/>
    </source>
</evidence>
<gene>
    <name evidence="2" type="ORF">MJA45_05435</name>
</gene>
<dbReference type="CDD" id="cd00657">
    <property type="entry name" value="Ferritin_like"/>
    <property type="match status" value="1"/>
</dbReference>
<dbReference type="Gene3D" id="6.10.140.1960">
    <property type="match status" value="1"/>
</dbReference>
<dbReference type="RefSeq" id="WP_315606255.1">
    <property type="nucleotide sequence ID" value="NZ_CP130318.1"/>
</dbReference>
<dbReference type="Gene3D" id="1.20.5.420">
    <property type="entry name" value="Immunoglobulin FC, subunit C"/>
    <property type="match status" value="1"/>
</dbReference>
<name>A0AA96RGM1_9BACL</name>
<protein>
    <submittedName>
        <fullName evidence="2">Ferritin-like domain-containing protein</fullName>
    </submittedName>
</protein>
<dbReference type="Pfam" id="PF02915">
    <property type="entry name" value="Rubrerythrin"/>
    <property type="match status" value="1"/>
</dbReference>
<dbReference type="GO" id="GO:0016491">
    <property type="term" value="F:oxidoreductase activity"/>
    <property type="evidence" value="ECO:0007669"/>
    <property type="project" value="InterPro"/>
</dbReference>
<dbReference type="InterPro" id="IPR009078">
    <property type="entry name" value="Ferritin-like_SF"/>
</dbReference>
<dbReference type="KEGG" id="paun:MJA45_05435"/>
<accession>A0AA96RGM1</accession>
<reference evidence="2 3" key="1">
    <citation type="submission" date="2022-02" db="EMBL/GenBank/DDBJ databases">
        <title>Paenibacillus sp. MBLB1776 Whole Genome Shotgun Sequencing.</title>
        <authorList>
            <person name="Hwang C.Y."/>
            <person name="Cho E.-S."/>
            <person name="Seo M.-J."/>
        </authorList>
    </citation>
    <scope>NUCLEOTIDE SEQUENCE [LARGE SCALE GENOMIC DNA]</scope>
    <source>
        <strain evidence="2 3">MBLB1776</strain>
    </source>
</reference>
<dbReference type="InterPro" id="IPR003251">
    <property type="entry name" value="Rr_diiron-bd_dom"/>
</dbReference>
<keyword evidence="3" id="KW-1185">Reference proteome</keyword>
<feature type="domain" description="Rubrerythrin diiron-binding" evidence="1">
    <location>
        <begin position="98"/>
        <end position="147"/>
    </location>
</feature>
<dbReference type="SUPFAM" id="SSF47240">
    <property type="entry name" value="Ferritin-like"/>
    <property type="match status" value="1"/>
</dbReference>
<dbReference type="GO" id="GO:0046872">
    <property type="term" value="F:metal ion binding"/>
    <property type="evidence" value="ECO:0007669"/>
    <property type="project" value="InterPro"/>
</dbReference>
<dbReference type="AlphaFoldDB" id="A0AA96RGM1"/>
<sequence length="152" mass="17538">MYPYYGNPYTDAYYRPAPDPKLVNDLVKAINGEYSAIVCYNQLAQLAPSEKEKKRILEIREDEVRHYRTFTGIYTSLTGRQPSPQMTEECAKQYAKGLRTAIEDEQDTVDFYHEVANTASDPYISESFRRAAADEQNHAVWFLYFLTGRPSS</sequence>
<organism evidence="2 3">
    <name type="scientific">Paenibacillus aurantius</name>
    <dbReference type="NCBI Taxonomy" id="2918900"/>
    <lineage>
        <taxon>Bacteria</taxon>
        <taxon>Bacillati</taxon>
        <taxon>Bacillota</taxon>
        <taxon>Bacilli</taxon>
        <taxon>Bacillales</taxon>
        <taxon>Paenibacillaceae</taxon>
        <taxon>Paenibacillus</taxon>
    </lineage>
</organism>
<evidence type="ECO:0000313" key="2">
    <source>
        <dbReference type="EMBL" id="WNQ12478.1"/>
    </source>
</evidence>